<evidence type="ECO:0000259" key="2">
    <source>
        <dbReference type="Pfam" id="PF10996"/>
    </source>
</evidence>
<dbReference type="InterPro" id="IPR022712">
    <property type="entry name" value="Beta_Casp"/>
</dbReference>
<accession>X0XS00</accession>
<dbReference type="PANTHER" id="PTHR11203">
    <property type="entry name" value="CLEAVAGE AND POLYADENYLATION SPECIFICITY FACTOR FAMILY MEMBER"/>
    <property type="match status" value="1"/>
</dbReference>
<dbReference type="SUPFAM" id="SSF56281">
    <property type="entry name" value="Metallo-hydrolase/oxidoreductase"/>
    <property type="match status" value="1"/>
</dbReference>
<feature type="non-terminal residue" evidence="3">
    <location>
        <position position="242"/>
    </location>
</feature>
<dbReference type="EMBL" id="BARS01048588">
    <property type="protein sequence ID" value="GAG38112.1"/>
    <property type="molecule type" value="Genomic_DNA"/>
</dbReference>
<sequence>NGFRGEIVTTPPSAEIAKVILTDSAHIQVEDAAYRARKARRRGEKARPPLYDVGDVLDSLDAFRKPVPYEVPIVLKDGVEAVLHDAGHILGSATVELRAEGKTVVYSGDLGNLHRPIVRDPKDPCKADTVLIESTYGDREHRTLDNSVVELREAIKTVIGRGGNLLIPSFALERTQEVLYELFLMWQKDELPKCKIFLDSPLAIATTRIFSRHPDYFDVEGKELFSSVPNPFDFPPLHCKGR</sequence>
<name>X0XS00_9ZZZZ</name>
<proteinExistence type="predicted"/>
<evidence type="ECO:0000313" key="3">
    <source>
        <dbReference type="EMBL" id="GAG38112.1"/>
    </source>
</evidence>
<dbReference type="GO" id="GO:0016787">
    <property type="term" value="F:hydrolase activity"/>
    <property type="evidence" value="ECO:0007669"/>
    <property type="project" value="UniProtKB-KW"/>
</dbReference>
<feature type="non-terminal residue" evidence="3">
    <location>
        <position position="1"/>
    </location>
</feature>
<dbReference type="InterPro" id="IPR036866">
    <property type="entry name" value="RibonucZ/Hydroxyglut_hydro"/>
</dbReference>
<feature type="domain" description="Beta-Casp" evidence="2">
    <location>
        <begin position="175"/>
        <end position="238"/>
    </location>
</feature>
<dbReference type="AlphaFoldDB" id="X0XS00"/>
<comment type="caution">
    <text evidence="3">The sequence shown here is derived from an EMBL/GenBank/DDBJ whole genome shotgun (WGS) entry which is preliminary data.</text>
</comment>
<evidence type="ECO:0000256" key="1">
    <source>
        <dbReference type="ARBA" id="ARBA00022801"/>
    </source>
</evidence>
<dbReference type="Pfam" id="PF10996">
    <property type="entry name" value="Beta-Casp"/>
    <property type="match status" value="1"/>
</dbReference>
<dbReference type="InterPro" id="IPR050698">
    <property type="entry name" value="MBL"/>
</dbReference>
<organism evidence="3">
    <name type="scientific">marine sediment metagenome</name>
    <dbReference type="NCBI Taxonomy" id="412755"/>
    <lineage>
        <taxon>unclassified sequences</taxon>
        <taxon>metagenomes</taxon>
        <taxon>ecological metagenomes</taxon>
    </lineage>
</organism>
<protein>
    <recommendedName>
        <fullName evidence="2">Beta-Casp domain-containing protein</fullName>
    </recommendedName>
</protein>
<keyword evidence="1" id="KW-0378">Hydrolase</keyword>
<dbReference type="Gene3D" id="3.60.15.10">
    <property type="entry name" value="Ribonuclease Z/Hydroxyacylglutathione hydrolase-like"/>
    <property type="match status" value="1"/>
</dbReference>
<dbReference type="GO" id="GO:0004521">
    <property type="term" value="F:RNA endonuclease activity"/>
    <property type="evidence" value="ECO:0007669"/>
    <property type="project" value="TreeGrafter"/>
</dbReference>
<gene>
    <name evidence="3" type="ORF">S01H1_72794</name>
</gene>
<reference evidence="3" key="1">
    <citation type="journal article" date="2014" name="Front. Microbiol.">
        <title>High frequency of phylogenetically diverse reductive dehalogenase-homologous genes in deep subseafloor sedimentary metagenomes.</title>
        <authorList>
            <person name="Kawai M."/>
            <person name="Futagami T."/>
            <person name="Toyoda A."/>
            <person name="Takaki Y."/>
            <person name="Nishi S."/>
            <person name="Hori S."/>
            <person name="Arai W."/>
            <person name="Tsubouchi T."/>
            <person name="Morono Y."/>
            <person name="Uchiyama I."/>
            <person name="Ito T."/>
            <person name="Fujiyama A."/>
            <person name="Inagaki F."/>
            <person name="Takami H."/>
        </authorList>
    </citation>
    <scope>NUCLEOTIDE SEQUENCE</scope>
    <source>
        <strain evidence="3">Expedition CK06-06</strain>
    </source>
</reference>
<dbReference type="PANTHER" id="PTHR11203:SF37">
    <property type="entry name" value="INTEGRATOR COMPLEX SUBUNIT 11"/>
    <property type="match status" value="1"/>
</dbReference>